<dbReference type="EMBL" id="WTPW01000029">
    <property type="protein sequence ID" value="KAF0557216.1"/>
    <property type="molecule type" value="Genomic_DNA"/>
</dbReference>
<proteinExistence type="predicted"/>
<evidence type="ECO:0000313" key="3">
    <source>
        <dbReference type="Proteomes" id="UP000439903"/>
    </source>
</evidence>
<dbReference type="GO" id="GO:2001070">
    <property type="term" value="F:starch binding"/>
    <property type="evidence" value="ECO:0007669"/>
    <property type="project" value="InterPro"/>
</dbReference>
<dbReference type="InterPro" id="IPR002044">
    <property type="entry name" value="CBM20"/>
</dbReference>
<dbReference type="InterPro" id="IPR013783">
    <property type="entry name" value="Ig-like_fold"/>
</dbReference>
<feature type="domain" description="CBM20" evidence="1">
    <location>
        <begin position="28"/>
        <end position="97"/>
    </location>
</feature>
<organism evidence="2 3">
    <name type="scientific">Gigaspora margarita</name>
    <dbReference type="NCBI Taxonomy" id="4874"/>
    <lineage>
        <taxon>Eukaryota</taxon>
        <taxon>Fungi</taxon>
        <taxon>Fungi incertae sedis</taxon>
        <taxon>Mucoromycota</taxon>
        <taxon>Glomeromycotina</taxon>
        <taxon>Glomeromycetes</taxon>
        <taxon>Diversisporales</taxon>
        <taxon>Gigasporaceae</taxon>
        <taxon>Gigaspora</taxon>
    </lineage>
</organism>
<dbReference type="OrthoDB" id="2416794at2759"/>
<reference evidence="2 3" key="1">
    <citation type="journal article" date="2019" name="Environ. Microbiol.">
        <title>At the nexus of three kingdoms: the genome of the mycorrhizal fungus Gigaspora margarita provides insights into plant, endobacterial and fungal interactions.</title>
        <authorList>
            <person name="Venice F."/>
            <person name="Ghignone S."/>
            <person name="Salvioli di Fossalunga A."/>
            <person name="Amselem J."/>
            <person name="Novero M."/>
            <person name="Xianan X."/>
            <person name="Sedzielewska Toro K."/>
            <person name="Morin E."/>
            <person name="Lipzen A."/>
            <person name="Grigoriev I.V."/>
            <person name="Henrissat B."/>
            <person name="Martin F.M."/>
            <person name="Bonfante P."/>
        </authorList>
    </citation>
    <scope>NUCLEOTIDE SEQUENCE [LARGE SCALE GENOMIC DNA]</scope>
    <source>
        <strain evidence="2 3">BEG34</strain>
    </source>
</reference>
<dbReference type="AlphaFoldDB" id="A0A8H4EUN8"/>
<comment type="caution">
    <text evidence="2">The sequence shown here is derived from an EMBL/GenBank/DDBJ whole genome shotgun (WGS) entry which is preliminary data.</text>
</comment>
<accession>A0A8H4EUN8</accession>
<dbReference type="InterPro" id="IPR013784">
    <property type="entry name" value="Carb-bd-like_fold"/>
</dbReference>
<protein>
    <submittedName>
        <fullName evidence="2">E3 ubiquitin-protein ligase</fullName>
    </submittedName>
</protein>
<dbReference type="Proteomes" id="UP000439903">
    <property type="component" value="Unassembled WGS sequence"/>
</dbReference>
<evidence type="ECO:0000259" key="1">
    <source>
        <dbReference type="Pfam" id="PF00686"/>
    </source>
</evidence>
<dbReference type="SUPFAM" id="SSF49452">
    <property type="entry name" value="Starch-binding domain-like"/>
    <property type="match status" value="1"/>
</dbReference>
<dbReference type="Gene3D" id="2.60.40.10">
    <property type="entry name" value="Immunoglobulins"/>
    <property type="match status" value="1"/>
</dbReference>
<evidence type="ECO:0000313" key="2">
    <source>
        <dbReference type="EMBL" id="KAF0557216.1"/>
    </source>
</evidence>
<gene>
    <name evidence="2" type="ORF">F8M41_013743</name>
</gene>
<keyword evidence="3" id="KW-1185">Reference proteome</keyword>
<name>A0A8H4EUN8_GIGMA</name>
<sequence>MSCNDGDTNSDSEYHDTYKDNLTTNHEISVTFHVHMPENLDKSIHPLVVGNIKELGNWTRPVVELYQIELNSTYWVLDPVKIYVRGELPQYKYAVYRPQKPQ</sequence>
<dbReference type="Pfam" id="PF00686">
    <property type="entry name" value="CBM_20"/>
    <property type="match status" value="1"/>
</dbReference>